<dbReference type="PANTHER" id="PTHR46112:SF2">
    <property type="entry name" value="XAA-PRO AMINOPEPTIDASE P-RELATED"/>
    <property type="match status" value="1"/>
</dbReference>
<dbReference type="Gene3D" id="3.40.350.10">
    <property type="entry name" value="Creatinase/prolidase N-terminal domain"/>
    <property type="match status" value="1"/>
</dbReference>
<protein>
    <submittedName>
        <fullName evidence="3">Peptidase M24</fullName>
    </submittedName>
</protein>
<dbReference type="EMBL" id="CP001634">
    <property type="protein sequence ID" value="ACR79685.1"/>
    <property type="molecule type" value="Genomic_DNA"/>
</dbReference>
<dbReference type="InterPro" id="IPR036005">
    <property type="entry name" value="Creatinase/aminopeptidase-like"/>
</dbReference>
<keyword evidence="4" id="KW-1185">Reference proteome</keyword>
<dbReference type="Pfam" id="PF01321">
    <property type="entry name" value="Creatinase_N"/>
    <property type="match status" value="1"/>
</dbReference>
<accession>C5CH20</accession>
<dbReference type="AlphaFoldDB" id="C5CH20"/>
<feature type="domain" description="Peptidase M24" evidence="1">
    <location>
        <begin position="158"/>
        <end position="350"/>
    </location>
</feature>
<dbReference type="Gene3D" id="3.90.230.10">
    <property type="entry name" value="Creatinase/methionine aminopeptidase superfamily"/>
    <property type="match status" value="1"/>
</dbReference>
<evidence type="ECO:0000259" key="2">
    <source>
        <dbReference type="Pfam" id="PF01321"/>
    </source>
</evidence>
<feature type="domain" description="Creatinase N-terminal" evidence="2">
    <location>
        <begin position="26"/>
        <end position="124"/>
    </location>
</feature>
<dbReference type="RefSeq" id="WP_015868347.1">
    <property type="nucleotide sequence ID" value="NC_012785.1"/>
</dbReference>
<dbReference type="SUPFAM" id="SSF53092">
    <property type="entry name" value="Creatinase/prolidase N-terminal domain"/>
    <property type="match status" value="1"/>
</dbReference>
<name>C5CH20_KOSOT</name>
<dbReference type="STRING" id="521045.Kole_0977"/>
<dbReference type="HOGENOM" id="CLU_053687_0_0_0"/>
<dbReference type="OrthoDB" id="4850044at2"/>
<dbReference type="InterPro" id="IPR029149">
    <property type="entry name" value="Creatin/AminoP/Spt16_N"/>
</dbReference>
<gene>
    <name evidence="3" type="ordered locus">Kole_0977</name>
</gene>
<dbReference type="Pfam" id="PF00557">
    <property type="entry name" value="Peptidase_M24"/>
    <property type="match status" value="1"/>
</dbReference>
<evidence type="ECO:0000313" key="4">
    <source>
        <dbReference type="Proteomes" id="UP000002382"/>
    </source>
</evidence>
<reference evidence="3 4" key="2">
    <citation type="journal article" date="2011" name="J. Bacteriol.">
        <title>Genome Sequence of Kosmotoga olearia Strain TBF 19.5.1, a Thermophilic Bacterium with a Wide Growth Temperature Range, Isolated from the Troll B Oil Platform in the North Sea.</title>
        <authorList>
            <person name="Swithers K.S."/>
            <person name="Dipippo J.L."/>
            <person name="Bruce D.C."/>
            <person name="Detter C."/>
            <person name="Tapia R."/>
            <person name="Han S."/>
            <person name="Goodwin L.A."/>
            <person name="Han J."/>
            <person name="Woyke T."/>
            <person name="Pitluck S."/>
            <person name="Pennacchio L."/>
            <person name="Nolan M."/>
            <person name="Mikhailova N."/>
            <person name="Land M.L."/>
            <person name="Nesbo C.L."/>
            <person name="Gogarten J.P."/>
            <person name="Noll K.M."/>
        </authorList>
    </citation>
    <scope>NUCLEOTIDE SEQUENCE [LARGE SCALE GENOMIC DNA]</scope>
    <source>
        <strain evidence="4">ATCC BAA-1733 / DSM 21960 / TBF 19.5.1</strain>
    </source>
</reference>
<reference evidence="3 4" key="1">
    <citation type="submission" date="2009-06" db="EMBL/GenBank/DDBJ databases">
        <title>Complete sequence of Thermotogales bacterium TBF 19.5.1.</title>
        <authorList>
            <consortium name="US DOE Joint Genome Institute"/>
            <person name="Lucas S."/>
            <person name="Copeland A."/>
            <person name="Lapidus A."/>
            <person name="Glavina del Rio T."/>
            <person name="Tice H."/>
            <person name="Bruce D."/>
            <person name="Goodwin L."/>
            <person name="Pitluck S."/>
            <person name="Chertkov O."/>
            <person name="Brettin T."/>
            <person name="Detter J.C."/>
            <person name="Han C."/>
            <person name="Schmutz J."/>
            <person name="Larimer F."/>
            <person name="Land M."/>
            <person name="Hauser L."/>
            <person name="Kyrpides N."/>
            <person name="Ovchinnikova G."/>
            <person name="Noll K."/>
        </authorList>
    </citation>
    <scope>NUCLEOTIDE SEQUENCE [LARGE SCALE GENOMIC DNA]</scope>
    <source>
        <strain evidence="4">ATCC BAA-1733 / DSM 21960 / TBF 19.5.1</strain>
    </source>
</reference>
<dbReference type="InterPro" id="IPR000587">
    <property type="entry name" value="Creatinase_N"/>
</dbReference>
<organism evidence="3 4">
    <name type="scientific">Kosmotoga olearia (strain ATCC BAA-1733 / DSM 21960 / TBF 19.5.1)</name>
    <dbReference type="NCBI Taxonomy" id="521045"/>
    <lineage>
        <taxon>Bacteria</taxon>
        <taxon>Thermotogati</taxon>
        <taxon>Thermotogota</taxon>
        <taxon>Thermotogae</taxon>
        <taxon>Kosmotogales</taxon>
        <taxon>Kosmotogaceae</taxon>
        <taxon>Kosmotoga</taxon>
    </lineage>
</organism>
<dbReference type="eggNOG" id="COG0006">
    <property type="taxonomic scope" value="Bacteria"/>
</dbReference>
<dbReference type="CDD" id="cd01066">
    <property type="entry name" value="APP_MetAP"/>
    <property type="match status" value="1"/>
</dbReference>
<dbReference type="InterPro" id="IPR000994">
    <property type="entry name" value="Pept_M24"/>
</dbReference>
<evidence type="ECO:0000313" key="3">
    <source>
        <dbReference type="EMBL" id="ACR79685.1"/>
    </source>
</evidence>
<sequence length="385" mass="44206">MTIIIPTTNIWGFPEKEGEKVLFPQRVEQLRNFITNEGAEGLLISRCDNFSWFTFGGRNHITLNSVEGVASILLTREKIYLFVDNIEKERLRKEEIAPEIWKELEVIEYDWWKSERTAIMPFLEDKKILSDTGRYGTINVASKIDPFRYVLTKPEIETYRELGRICDHIMNREIRKLSPDVTELEVQGRFYHSLAAEGIEPLLTIVFGDESALLYRHNLSRKVPLGKKAFVSICARKKGLVLSCTRSIMFEKNKKYIKQHLDNCYVDAVAIANSIPGTKLSQLSDMLKQAYAKVGKPEEWKLHHQGGLAGYNPRELIATKDIDYPLRPGNVVAWNPTITGTKSEDTILVGENDVELLSYPEKSEWPSLTFEIYGKVIRRPNILLL</sequence>
<evidence type="ECO:0000259" key="1">
    <source>
        <dbReference type="Pfam" id="PF00557"/>
    </source>
</evidence>
<dbReference type="PANTHER" id="PTHR46112">
    <property type="entry name" value="AMINOPEPTIDASE"/>
    <property type="match status" value="1"/>
</dbReference>
<dbReference type="Proteomes" id="UP000002382">
    <property type="component" value="Chromosome"/>
</dbReference>
<dbReference type="InterPro" id="IPR050659">
    <property type="entry name" value="Peptidase_M24B"/>
</dbReference>
<dbReference type="KEGG" id="kol:Kole_0977"/>
<proteinExistence type="predicted"/>
<dbReference type="SUPFAM" id="SSF55920">
    <property type="entry name" value="Creatinase/aminopeptidase"/>
    <property type="match status" value="1"/>
</dbReference>